<comment type="caution">
    <text evidence="1">The sequence shown here is derived from an EMBL/GenBank/DDBJ whole genome shotgun (WGS) entry which is preliminary data.</text>
</comment>
<name>A0AA40ATX6_9PEZI</name>
<keyword evidence="2" id="KW-1185">Reference proteome</keyword>
<dbReference type="AlphaFoldDB" id="A0AA40ATX6"/>
<dbReference type="RefSeq" id="XP_060297853.1">
    <property type="nucleotide sequence ID" value="XM_060447013.1"/>
</dbReference>
<proteinExistence type="predicted"/>
<gene>
    <name evidence="1" type="ORF">B0T26DRAFT_800800</name>
</gene>
<evidence type="ECO:0000313" key="1">
    <source>
        <dbReference type="EMBL" id="KAK0721929.1"/>
    </source>
</evidence>
<reference evidence="1" key="1">
    <citation type="submission" date="2023-06" db="EMBL/GenBank/DDBJ databases">
        <title>Genome-scale phylogeny and comparative genomics of the fungal order Sordariales.</title>
        <authorList>
            <consortium name="Lawrence Berkeley National Laboratory"/>
            <person name="Hensen N."/>
            <person name="Bonometti L."/>
            <person name="Westerberg I."/>
            <person name="Brannstrom I.O."/>
            <person name="Guillou S."/>
            <person name="Cros-Aarteil S."/>
            <person name="Calhoun S."/>
            <person name="Haridas S."/>
            <person name="Kuo A."/>
            <person name="Mondo S."/>
            <person name="Pangilinan J."/>
            <person name="Riley R."/>
            <person name="LaButti K."/>
            <person name="Andreopoulos B."/>
            <person name="Lipzen A."/>
            <person name="Chen C."/>
            <person name="Yanf M."/>
            <person name="Daum C."/>
            <person name="Ng V."/>
            <person name="Clum A."/>
            <person name="Steindorff A."/>
            <person name="Ohm R."/>
            <person name="Martin F."/>
            <person name="Silar P."/>
            <person name="Natvig D."/>
            <person name="Lalanne C."/>
            <person name="Gautier V."/>
            <person name="Ament-velasquez S.L."/>
            <person name="Kruys A."/>
            <person name="Hutchinson M.I."/>
            <person name="Powell A.J."/>
            <person name="Barry K."/>
            <person name="Miller A.N."/>
            <person name="Grigoriev I.V."/>
            <person name="Debuchy R."/>
            <person name="Gladieux P."/>
            <person name="Thoren M.H."/>
            <person name="Johannesson H."/>
        </authorList>
    </citation>
    <scope>NUCLEOTIDE SEQUENCE</scope>
    <source>
        <strain evidence="1">SMH2392-1A</strain>
    </source>
</reference>
<accession>A0AA40ATX6</accession>
<dbReference type="GeneID" id="85330283"/>
<sequence>MAILHPTSRDGGIKYHITFDVVARLSDRHEVESSPWSALVMFELNAIDLAAFMQRAPGHGDYYDDASPVLTWRLREFPDSPAAESRWTGRIILSATPGQTLSEFGQGEVMRGNITMARVESAFGRTVFCFDPEGSVVMIVGLRCYESLEG</sequence>
<organism evidence="1 2">
    <name type="scientific">Lasiosphaeria miniovina</name>
    <dbReference type="NCBI Taxonomy" id="1954250"/>
    <lineage>
        <taxon>Eukaryota</taxon>
        <taxon>Fungi</taxon>
        <taxon>Dikarya</taxon>
        <taxon>Ascomycota</taxon>
        <taxon>Pezizomycotina</taxon>
        <taxon>Sordariomycetes</taxon>
        <taxon>Sordariomycetidae</taxon>
        <taxon>Sordariales</taxon>
        <taxon>Lasiosphaeriaceae</taxon>
        <taxon>Lasiosphaeria</taxon>
    </lineage>
</organism>
<evidence type="ECO:0000313" key="2">
    <source>
        <dbReference type="Proteomes" id="UP001172101"/>
    </source>
</evidence>
<dbReference type="Proteomes" id="UP001172101">
    <property type="component" value="Unassembled WGS sequence"/>
</dbReference>
<dbReference type="EMBL" id="JAUIRO010000003">
    <property type="protein sequence ID" value="KAK0721929.1"/>
    <property type="molecule type" value="Genomic_DNA"/>
</dbReference>
<protein>
    <submittedName>
        <fullName evidence="1">Uncharacterized protein</fullName>
    </submittedName>
</protein>